<dbReference type="OrthoDB" id="5291102at2"/>
<accession>A0A150WI52</accession>
<reference evidence="1 2" key="1">
    <citation type="submission" date="2016-03" db="EMBL/GenBank/DDBJ databases">
        <authorList>
            <person name="Ploux O."/>
        </authorList>
    </citation>
    <scope>NUCLEOTIDE SEQUENCE [LARGE SCALE GENOMIC DNA]</scope>
    <source>
        <strain evidence="1 2">BER2</strain>
    </source>
</reference>
<proteinExistence type="predicted"/>
<dbReference type="PROSITE" id="PS51257">
    <property type="entry name" value="PROKAR_LIPOPROTEIN"/>
    <property type="match status" value="1"/>
</dbReference>
<organism evidence="1 2">
    <name type="scientific">Bdellovibrio bacteriovorus</name>
    <dbReference type="NCBI Taxonomy" id="959"/>
    <lineage>
        <taxon>Bacteria</taxon>
        <taxon>Pseudomonadati</taxon>
        <taxon>Bdellovibrionota</taxon>
        <taxon>Bdellovibrionia</taxon>
        <taxon>Bdellovibrionales</taxon>
        <taxon>Pseudobdellovibrionaceae</taxon>
        <taxon>Bdellovibrio</taxon>
    </lineage>
</organism>
<dbReference type="RefSeq" id="WP_063243641.1">
    <property type="nucleotide sequence ID" value="NZ_LUKF01000014.1"/>
</dbReference>
<comment type="caution">
    <text evidence="1">The sequence shown here is derived from an EMBL/GenBank/DDBJ whole genome shotgun (WGS) entry which is preliminary data.</text>
</comment>
<sequence>MKNVSSKYLSVLFLSAALLTSCKSPELEVASLGKKLPAPSLKGSSPFDQDFDLQNYVRIQGSCDARVGNILLSFDKTTWHQPPSTPDLTGTNLTGVTNDRDCSDGAFDLYLTKNDLENIWGIVGGSNGTDVDYIYIKGETLIGDTAILVLQDPEDHGGGGSGAATTVNIEKTWPAGFAGSGQCDYMRVYLTNAQGHRASHTSALSFSVQKTFQSLSSPIAAYTNFQDCESDTAGTAGLTTFSIPAAQDGVDIIYRFPVDAKSGIMTFKVISPSALTANPTGYSVTMRDSASTATRWISLEDHRYQIYKDICYPMKMRTNNYNHSTVDNNAGGVLSLTSSDPKVKFYADNTCTTESTNVNLPSYSNEFTVHMKYVSGTETEAYKLFNISATTASGSSYGYDFAPYKMKVDLSSQNTVTKADIWGPRDVARHSCQAYQVVVMNENGTRMPASTDMTLHLATVESAVGTFYATSGCYAGYEVTQAVVSAGADSAKVYFKPTIGDGTYHFKLSGLTANNNTEIRVKTVASRMALHADSGLWNLSLAPSCVAVTVTRKDEASNPVFLPTSLNVPLNVSFGDGVNDRLYSDSSCATALGSSVTIPGGMASATFYISKSGIPNGTQLTVSPVLPGFYTESLMGTLSN</sequence>
<evidence type="ECO:0000313" key="1">
    <source>
        <dbReference type="EMBL" id="KYG63278.1"/>
    </source>
</evidence>
<dbReference type="AlphaFoldDB" id="A0A150WI52"/>
<protein>
    <submittedName>
        <fullName evidence="1">Uncharacterized protein</fullName>
    </submittedName>
</protein>
<dbReference type="Proteomes" id="UP000075391">
    <property type="component" value="Unassembled WGS sequence"/>
</dbReference>
<gene>
    <name evidence="1" type="ORF">AZI85_04400</name>
</gene>
<evidence type="ECO:0000313" key="2">
    <source>
        <dbReference type="Proteomes" id="UP000075391"/>
    </source>
</evidence>
<name>A0A150WI52_BDEBC</name>
<dbReference type="EMBL" id="LUKF01000014">
    <property type="protein sequence ID" value="KYG63278.1"/>
    <property type="molecule type" value="Genomic_DNA"/>
</dbReference>